<evidence type="ECO:0000256" key="1">
    <source>
        <dbReference type="ARBA" id="ARBA00008769"/>
    </source>
</evidence>
<evidence type="ECO:0000256" key="2">
    <source>
        <dbReference type="RuleBase" id="RU363072"/>
    </source>
</evidence>
<dbReference type="Pfam" id="PF04966">
    <property type="entry name" value="OprB"/>
    <property type="match status" value="1"/>
</dbReference>
<dbReference type="PANTHER" id="PTHR43308">
    <property type="entry name" value="OUTER MEMBRANE PROTEIN ALPHA-RELATED"/>
    <property type="match status" value="1"/>
</dbReference>
<keyword evidence="2" id="KW-0732">Signal</keyword>
<gene>
    <name evidence="5" type="ORF">IQ217_17210</name>
</gene>
<keyword evidence="6" id="KW-1185">Reference proteome</keyword>
<dbReference type="NCBIfam" id="NF033921">
    <property type="entry name" value="por_somb"/>
    <property type="match status" value="1"/>
</dbReference>
<name>A0ABR9VW09_9SYNC</name>
<dbReference type="InterPro" id="IPR007049">
    <property type="entry name" value="Carb-sel_porin_OprB"/>
</dbReference>
<comment type="similarity">
    <text evidence="1 2">Belongs to the OprB family.</text>
</comment>
<dbReference type="PANTHER" id="PTHR43308:SF1">
    <property type="entry name" value="OUTER MEMBRANE PROTEIN ALPHA"/>
    <property type="match status" value="1"/>
</dbReference>
<organism evidence="5 6">
    <name type="scientific">Synechocystis salina LEGE 00031</name>
    <dbReference type="NCBI Taxonomy" id="1828736"/>
    <lineage>
        <taxon>Bacteria</taxon>
        <taxon>Bacillati</taxon>
        <taxon>Cyanobacteriota</taxon>
        <taxon>Cyanophyceae</taxon>
        <taxon>Synechococcales</taxon>
        <taxon>Merismopediaceae</taxon>
        <taxon>Synechocystis</taxon>
    </lineage>
</organism>
<evidence type="ECO:0000259" key="4">
    <source>
        <dbReference type="PROSITE" id="PS51272"/>
    </source>
</evidence>
<keyword evidence="3" id="KW-0175">Coiled coil</keyword>
<dbReference type="EMBL" id="JADEVV010000069">
    <property type="protein sequence ID" value="MBE9255542.1"/>
    <property type="molecule type" value="Genomic_DNA"/>
</dbReference>
<evidence type="ECO:0000313" key="6">
    <source>
        <dbReference type="Proteomes" id="UP000658720"/>
    </source>
</evidence>
<dbReference type="RefSeq" id="WP_190598107.1">
    <property type="nucleotide sequence ID" value="NZ_JADEVV010000069.1"/>
</dbReference>
<evidence type="ECO:0000256" key="3">
    <source>
        <dbReference type="SAM" id="Coils"/>
    </source>
</evidence>
<comment type="caution">
    <text evidence="5">The sequence shown here is derived from an EMBL/GenBank/DDBJ whole genome shotgun (WGS) entry which is preliminary data.</text>
</comment>
<feature type="coiled-coil region" evidence="3">
    <location>
        <begin position="135"/>
        <end position="176"/>
    </location>
</feature>
<reference evidence="5 6" key="1">
    <citation type="submission" date="2020-10" db="EMBL/GenBank/DDBJ databases">
        <authorList>
            <person name="Castelo-Branco R."/>
            <person name="Eusebio N."/>
            <person name="Adriana R."/>
            <person name="Vieira A."/>
            <person name="Brugerolle De Fraissinette N."/>
            <person name="Rezende De Castro R."/>
            <person name="Schneider M.P."/>
            <person name="Vasconcelos V."/>
            <person name="Leao P.N."/>
        </authorList>
    </citation>
    <scope>NUCLEOTIDE SEQUENCE [LARGE SCALE GENOMIC DNA]</scope>
    <source>
        <strain evidence="5 6">LEGE 00031</strain>
    </source>
</reference>
<feature type="chain" id="PRO_5044999272" evidence="2">
    <location>
        <begin position="29"/>
        <end position="591"/>
    </location>
</feature>
<feature type="signal peptide" evidence="2">
    <location>
        <begin position="1"/>
        <end position="28"/>
    </location>
</feature>
<sequence length="591" mass="64785">MNKLTSNLLKLFPLALGSSLAVAPGAMAEPVAQLATPADFPQINHRGDSLELMRRRQNAGTFNAATPDVTNMSQVTSVSELRDVQPTAWAYEALKSLVERYGCIVGYPDRTFRGDRALSRWEFAAGLNACMNVMERLIQENVAVLREDIDKLKRLMQEFEAELAALGARIDNLEVRTSFLEDHQFSTTTKLNGVAVFALVNQWGENKAVDWRQQDNINNFGAAAPAPVDENATLSSRVRLNFDTSFTGKDLLRTRLQAGTVPNLAGPTGTNMARLAFDGSSPDNNVDINKLFYRFPVGNLTTWVGARGLDLDDVFKTYNPYLESGDSGALSRFSRYNPFVNRGPAGTGGAMRYKFNDIFTVSAAYLADQGQASNPSDDVFTSGGNTFRSGNGFLNGSYSTGVQFDIKPTQDFSFGISYLHKYFTQGDVNLTGSTGSRIASNPFYQAATTMDTYNIQTSWQITEKFNLSGWFGYANATAQGFNTGGNPQNRNGLGADLWTWNAALSIIDVFKEGAVFSLSGGLMPYAPYVASLNGDRISNDRNSPYIIEAQYQFPVNKNIQITPGAYVILNPEANSNNSAIWVGVLRTTFKF</sequence>
<feature type="domain" description="SLH" evidence="4">
    <location>
        <begin position="77"/>
        <end position="141"/>
    </location>
</feature>
<accession>A0ABR9VW09</accession>
<proteinExistence type="inferred from homology"/>
<dbReference type="Proteomes" id="UP000658720">
    <property type="component" value="Unassembled WGS sequence"/>
</dbReference>
<dbReference type="InterPro" id="IPR051465">
    <property type="entry name" value="Cell_Envelope_Struct_Comp"/>
</dbReference>
<protein>
    <submittedName>
        <fullName evidence="5">Iron uptake porin</fullName>
    </submittedName>
</protein>
<dbReference type="InterPro" id="IPR001119">
    <property type="entry name" value="SLH_dom"/>
</dbReference>
<dbReference type="Pfam" id="PF00395">
    <property type="entry name" value="SLH"/>
    <property type="match status" value="1"/>
</dbReference>
<dbReference type="InterPro" id="IPR038673">
    <property type="entry name" value="OprB_sf"/>
</dbReference>
<dbReference type="Gene3D" id="2.40.160.180">
    <property type="entry name" value="Carbohydrate-selective porin OprB"/>
    <property type="match status" value="1"/>
</dbReference>
<evidence type="ECO:0000313" key="5">
    <source>
        <dbReference type="EMBL" id="MBE9255542.1"/>
    </source>
</evidence>
<dbReference type="PROSITE" id="PS51272">
    <property type="entry name" value="SLH"/>
    <property type="match status" value="1"/>
</dbReference>
<dbReference type="InterPro" id="IPR047684">
    <property type="entry name" value="Por_som-like"/>
</dbReference>